<sequence length="75" mass="8635">MAYIMDTNEEERVKGKTVEVGRAYFETETTRFTILDAPVRYYIFKLLFPLSSLQLIISINSILNEAGFAWHSSPT</sequence>
<dbReference type="AlphaFoldDB" id="A0AAD6P9M4"/>
<proteinExistence type="predicted"/>
<dbReference type="Gene3D" id="3.40.50.300">
    <property type="entry name" value="P-loop containing nucleotide triphosphate hydrolases"/>
    <property type="match status" value="1"/>
</dbReference>
<dbReference type="InterPro" id="IPR031157">
    <property type="entry name" value="G_TR_CS"/>
</dbReference>
<dbReference type="EMBL" id="JAPFFJ010000007">
    <property type="protein sequence ID" value="KAJ6422307.1"/>
    <property type="molecule type" value="Genomic_DNA"/>
</dbReference>
<dbReference type="InterPro" id="IPR027417">
    <property type="entry name" value="P-loop_NTPase"/>
</dbReference>
<evidence type="ECO:0000313" key="2">
    <source>
        <dbReference type="Proteomes" id="UP001162972"/>
    </source>
</evidence>
<dbReference type="SUPFAM" id="SSF52540">
    <property type="entry name" value="P-loop containing nucleoside triphosphate hydrolases"/>
    <property type="match status" value="1"/>
</dbReference>
<dbReference type="Proteomes" id="UP001162972">
    <property type="component" value="Chromosome 19"/>
</dbReference>
<keyword evidence="2" id="KW-1185">Reference proteome</keyword>
<comment type="caution">
    <text evidence="1">The sequence shown here is derived from an EMBL/GenBank/DDBJ whole genome shotgun (WGS) entry which is preliminary data.</text>
</comment>
<gene>
    <name evidence="1" type="ORF">OIU84_027292</name>
</gene>
<evidence type="ECO:0000313" key="1">
    <source>
        <dbReference type="EMBL" id="KAJ6422307.1"/>
    </source>
</evidence>
<dbReference type="PROSITE" id="PS00301">
    <property type="entry name" value="G_TR_1"/>
    <property type="match status" value="1"/>
</dbReference>
<accession>A0AAD6P9M4</accession>
<organism evidence="1 2">
    <name type="scientific">Salix udensis</name>
    <dbReference type="NCBI Taxonomy" id="889485"/>
    <lineage>
        <taxon>Eukaryota</taxon>
        <taxon>Viridiplantae</taxon>
        <taxon>Streptophyta</taxon>
        <taxon>Embryophyta</taxon>
        <taxon>Tracheophyta</taxon>
        <taxon>Spermatophyta</taxon>
        <taxon>Magnoliopsida</taxon>
        <taxon>eudicotyledons</taxon>
        <taxon>Gunneridae</taxon>
        <taxon>Pentapetalae</taxon>
        <taxon>rosids</taxon>
        <taxon>fabids</taxon>
        <taxon>Malpighiales</taxon>
        <taxon>Salicaceae</taxon>
        <taxon>Saliceae</taxon>
        <taxon>Salix</taxon>
    </lineage>
</organism>
<protein>
    <submittedName>
        <fullName evidence="1">Uncharacterized protein</fullName>
    </submittedName>
</protein>
<reference evidence="1 2" key="1">
    <citation type="journal article" date="2023" name="Int. J. Mol. Sci.">
        <title>De Novo Assembly and Annotation of 11 Diverse Shrub Willow (Salix) Genomes Reveals Novel Gene Organization in Sex-Linked Regions.</title>
        <authorList>
            <person name="Hyden B."/>
            <person name="Feng K."/>
            <person name="Yates T.B."/>
            <person name="Jawdy S."/>
            <person name="Cereghino C."/>
            <person name="Smart L.B."/>
            <person name="Muchero W."/>
        </authorList>
    </citation>
    <scope>NUCLEOTIDE SEQUENCE [LARGE SCALE GENOMIC DNA]</scope>
    <source>
        <tissue evidence="1">Shoot tip</tissue>
    </source>
</reference>
<name>A0AAD6P9M4_9ROSI</name>